<feature type="domain" description="WW" evidence="15">
    <location>
        <begin position="621"/>
        <end position="655"/>
    </location>
</feature>
<dbReference type="Gene3D" id="3.30.70.330">
    <property type="match status" value="1"/>
</dbReference>
<dbReference type="CDD" id="cd00201">
    <property type="entry name" value="WW"/>
    <property type="match status" value="1"/>
</dbReference>
<evidence type="ECO:0000256" key="14">
    <source>
        <dbReference type="SAM" id="MobiDB-lite"/>
    </source>
</evidence>
<dbReference type="InterPro" id="IPR000504">
    <property type="entry name" value="RRM_dom"/>
</dbReference>
<comment type="subcellular location">
    <subcellularLocation>
        <location evidence="1">Nucleus</location>
    </subcellularLocation>
    <subcellularLocation>
        <location evidence="2">Virion</location>
    </subcellularLocation>
</comment>
<dbReference type="PROSITE" id="PS50020">
    <property type="entry name" value="WW_DOMAIN_2"/>
    <property type="match status" value="1"/>
</dbReference>
<keyword evidence="9" id="KW-0508">mRNA splicing</keyword>
<dbReference type="InterPro" id="IPR012677">
    <property type="entry name" value="Nucleotide-bd_a/b_plait_sf"/>
</dbReference>
<feature type="compositionally biased region" description="Low complexity" evidence="14">
    <location>
        <begin position="583"/>
        <end position="595"/>
    </location>
</feature>
<dbReference type="PROSITE" id="PS51612">
    <property type="entry name" value="SAM_MT_2O_PK"/>
    <property type="match status" value="1"/>
</dbReference>
<dbReference type="EMBL" id="HBER01013509">
    <property type="protein sequence ID" value="CAD8531474.1"/>
    <property type="molecule type" value="Transcribed_RNA"/>
</dbReference>
<evidence type="ECO:0000256" key="13">
    <source>
        <dbReference type="PROSITE-ProRule" id="PRU00176"/>
    </source>
</evidence>
<evidence type="ECO:0000256" key="8">
    <source>
        <dbReference type="ARBA" id="ARBA00022917"/>
    </source>
</evidence>
<keyword evidence="6" id="KW-0507">mRNA processing</keyword>
<dbReference type="EC" id="2.1.1.57" evidence="4"/>
<keyword evidence="13" id="KW-0694">RNA-binding</keyword>
<dbReference type="InterPro" id="IPR000176">
    <property type="entry name" value="mRNA_MeTrfase-like"/>
</dbReference>
<reference evidence="17" key="1">
    <citation type="submission" date="2021-01" db="EMBL/GenBank/DDBJ databases">
        <authorList>
            <person name="Corre E."/>
            <person name="Pelletier E."/>
            <person name="Niang G."/>
            <person name="Scheremetjew M."/>
            <person name="Finn R."/>
            <person name="Kale V."/>
            <person name="Holt S."/>
            <person name="Cochrane G."/>
            <person name="Meng A."/>
            <person name="Brown T."/>
            <person name="Cohen L."/>
        </authorList>
    </citation>
    <scope>NUCLEOTIDE SEQUENCE</scope>
    <source>
        <strain evidence="17">RCC1130</strain>
    </source>
</reference>
<feature type="compositionally biased region" description="Basic and acidic residues" evidence="14">
    <location>
        <begin position="571"/>
        <end position="582"/>
    </location>
</feature>
<accession>A0A7S0IU63</accession>
<dbReference type="GO" id="GO:0000339">
    <property type="term" value="F:RNA cap binding"/>
    <property type="evidence" value="ECO:0007669"/>
    <property type="project" value="InterPro"/>
</dbReference>
<dbReference type="PROSITE" id="PS01159">
    <property type="entry name" value="WW_DOMAIN_1"/>
    <property type="match status" value="1"/>
</dbReference>
<dbReference type="AlphaFoldDB" id="A0A7S0IU63"/>
<dbReference type="SUPFAM" id="SSF53335">
    <property type="entry name" value="S-adenosyl-L-methionine-dependent methyltransferases"/>
    <property type="match status" value="1"/>
</dbReference>
<dbReference type="GO" id="GO:0003746">
    <property type="term" value="F:translation elongation factor activity"/>
    <property type="evidence" value="ECO:0007669"/>
    <property type="project" value="UniProtKB-KW"/>
</dbReference>
<dbReference type="InterPro" id="IPR029063">
    <property type="entry name" value="SAM-dependent_MTases_sf"/>
</dbReference>
<dbReference type="SMART" id="SM00360">
    <property type="entry name" value="RRM"/>
    <property type="match status" value="1"/>
</dbReference>
<protein>
    <recommendedName>
        <fullName evidence="5">Cap-specific mRNA (nucleoside-2'-O-)-methyltransferase</fullName>
        <ecNumber evidence="4">2.1.1.57</ecNumber>
    </recommendedName>
</protein>
<dbReference type="InterPro" id="IPR001202">
    <property type="entry name" value="WW_dom"/>
</dbReference>
<evidence type="ECO:0000259" key="16">
    <source>
        <dbReference type="PROSITE" id="PS50102"/>
    </source>
</evidence>
<dbReference type="GO" id="GO:0005846">
    <property type="term" value="C:nuclear cap binding complex"/>
    <property type="evidence" value="ECO:0007669"/>
    <property type="project" value="InterPro"/>
</dbReference>
<evidence type="ECO:0000313" key="17">
    <source>
        <dbReference type="EMBL" id="CAD8531474.1"/>
    </source>
</evidence>
<dbReference type="PROSITE" id="PS50102">
    <property type="entry name" value="RRM"/>
    <property type="match status" value="1"/>
</dbReference>
<keyword evidence="10" id="KW-0539">Nucleus</keyword>
<dbReference type="PANTHER" id="PTHR18847:SF0">
    <property type="entry name" value="NUCLEAR CAP-BINDING PROTEIN SUBUNIT 2"/>
    <property type="match status" value="1"/>
</dbReference>
<gene>
    <name evidence="17" type="ORF">CLEP1334_LOCUS6726</name>
</gene>
<dbReference type="CDD" id="cd20760">
    <property type="entry name" value="capping_2-OMTase_Mimiviridae"/>
    <property type="match status" value="1"/>
</dbReference>
<dbReference type="Gene3D" id="3.40.50.150">
    <property type="entry name" value="Vaccinia Virus protein VP39"/>
    <property type="match status" value="1"/>
</dbReference>
<evidence type="ECO:0000256" key="9">
    <source>
        <dbReference type="ARBA" id="ARBA00023187"/>
    </source>
</evidence>
<dbReference type="GO" id="GO:0045292">
    <property type="term" value="P:mRNA cis splicing, via spliceosome"/>
    <property type="evidence" value="ECO:0007669"/>
    <property type="project" value="InterPro"/>
</dbReference>
<feature type="region of interest" description="Disordered" evidence="14">
    <location>
        <begin position="554"/>
        <end position="603"/>
    </location>
</feature>
<dbReference type="GO" id="GO:0005634">
    <property type="term" value="C:nucleus"/>
    <property type="evidence" value="ECO:0007669"/>
    <property type="project" value="UniProtKB-SubCell"/>
</dbReference>
<organism evidence="17">
    <name type="scientific">Calcidiscus leptoporus</name>
    <dbReference type="NCBI Taxonomy" id="127549"/>
    <lineage>
        <taxon>Eukaryota</taxon>
        <taxon>Haptista</taxon>
        <taxon>Haptophyta</taxon>
        <taxon>Prymnesiophyceae</taxon>
        <taxon>Coccolithales</taxon>
        <taxon>Calcidiscaceae</taxon>
        <taxon>Calcidiscus</taxon>
    </lineage>
</organism>
<evidence type="ECO:0000256" key="6">
    <source>
        <dbReference type="ARBA" id="ARBA00022664"/>
    </source>
</evidence>
<evidence type="ECO:0000256" key="1">
    <source>
        <dbReference type="ARBA" id="ARBA00004123"/>
    </source>
</evidence>
<proteinExistence type="inferred from homology"/>
<evidence type="ECO:0000256" key="4">
    <source>
        <dbReference type="ARBA" id="ARBA00011923"/>
    </source>
</evidence>
<keyword evidence="7" id="KW-0251">Elongation factor</keyword>
<feature type="domain" description="RRM" evidence="16">
    <location>
        <begin position="4"/>
        <end position="82"/>
    </location>
</feature>
<name>A0A7S0IU63_9EUKA</name>
<dbReference type="InterPro" id="IPR025804">
    <property type="entry name" value="Pox/kineto_cap_MeTfrase"/>
</dbReference>
<comment type="similarity">
    <text evidence="3">Belongs to the RRM NCBP2 family.</text>
</comment>
<sequence>MESATIRVSHLSPYTREEQLYALLSSYGSIRRIVMGISPLTLIPDGFALVQFDHATDAHDAIKCVAGAFLDERELQIGIHSESASLHSAGSVAAEAEDGQVHVFTSAAALRAEGSSFAPRCRACPPRQAARGRWDDPACNPHVGQAVAANSAYACLTDLPFDRVLRADAPRAEYRRRKGETKTVIHWGQRKLLLTELEFLTQHARLGHPVVYAGAAPGTHVAFLADAFPQLDFVLVDPAPFHSYLHNNPRIMLRQELFTDEVAREFAGSRPLFICDVRAADWELHSDEETERLVQQDMLAQQRWHLLMQPLKSLLKFRLPWFAGTTRYLAGDVYVQPFGPITTTETRLVPRGEEATEWDNKTYEEQMFHFNTVTRVALYPHCCDSDEARVCGLDHCYDCSAEVFILSVYLQSEWGARAGYALDESGVAATVVRLSKEISQVCAAGRSRSLADGNCDPEKRKKGIVAKQWAYRNGEAMPAYAAAKRARDDVDTQEKGARAAIEDKFARMLASGGDVGAARARLGEMIPDEQHAGTRGLGYSEQFEMESRLQGWALQQEQAGGEQEAAPSETPPREAPTRRAAESGEASALGASPSAAGGGEESCADCAAGRVNARDDKGRPHEVSATWQLKFSQSVKKHYYFCAETAETRWEPPDMDGYSVYPTKNAVDKVSGKHKPSYFYVNDTTGETQYEPPRLG</sequence>
<comment type="function">
    <text evidence="11">Displays methyltransferase, positive regulation of the poly(A) polymerase and transcription elongation activities. Involved in the modification of both mRNA ends and in intermediate and late gene positive transcription elongation. At the mRNAs 5' end, methylates the ribose 2' OH group of the first transcribed nucleotide, thereby producing a 2'-O-methylpurine cap. At the 3' end, functions as a processivity factor which stimulates the activity of the viral poly(A) polymerase OPG063 that creates mRNA's poly(A) tail. In the presence of OPG102, OPG063 does not dissociate from the RNA allowing tail elongation to around 250 adenylates.</text>
</comment>
<evidence type="ECO:0000256" key="3">
    <source>
        <dbReference type="ARBA" id="ARBA00010725"/>
    </source>
</evidence>
<evidence type="ECO:0000256" key="2">
    <source>
        <dbReference type="ARBA" id="ARBA00004328"/>
    </source>
</evidence>
<evidence type="ECO:0000256" key="10">
    <source>
        <dbReference type="ARBA" id="ARBA00023242"/>
    </source>
</evidence>
<dbReference type="GO" id="GO:0004483">
    <property type="term" value="F:methyltransferase cap1 activity"/>
    <property type="evidence" value="ECO:0007669"/>
    <property type="project" value="UniProtKB-EC"/>
</dbReference>
<dbReference type="Pfam" id="PF01358">
    <property type="entry name" value="PARP_regulatory"/>
    <property type="match status" value="1"/>
</dbReference>
<comment type="subunit">
    <text evidence="12">Interacts with poly(A) polymerase catalytic subunit OPG063. Interacts with OPG109 and OPG123; these interactions might help linking transcription to capping and polyadenylation.</text>
</comment>
<feature type="compositionally biased region" description="Low complexity" evidence="14">
    <location>
        <begin position="554"/>
        <end position="566"/>
    </location>
</feature>
<evidence type="ECO:0000256" key="12">
    <source>
        <dbReference type="ARBA" id="ARBA00046511"/>
    </source>
</evidence>
<dbReference type="SUPFAM" id="SSF54928">
    <property type="entry name" value="RNA-binding domain, RBD"/>
    <property type="match status" value="1"/>
</dbReference>
<evidence type="ECO:0000256" key="5">
    <source>
        <dbReference type="ARBA" id="ARBA00015701"/>
    </source>
</evidence>
<dbReference type="PANTHER" id="PTHR18847">
    <property type="entry name" value="20 KD NUCLEAR CAP BINDING PROTEIN"/>
    <property type="match status" value="1"/>
</dbReference>
<dbReference type="InterPro" id="IPR027157">
    <property type="entry name" value="NCBP2"/>
</dbReference>
<evidence type="ECO:0000256" key="11">
    <source>
        <dbReference type="ARBA" id="ARBA00034661"/>
    </source>
</evidence>
<dbReference type="GO" id="GO:0006370">
    <property type="term" value="P:7-methylguanosine mRNA capping"/>
    <property type="evidence" value="ECO:0007669"/>
    <property type="project" value="InterPro"/>
</dbReference>
<dbReference type="InterPro" id="IPR035979">
    <property type="entry name" value="RBD_domain_sf"/>
</dbReference>
<evidence type="ECO:0000256" key="7">
    <source>
        <dbReference type="ARBA" id="ARBA00022768"/>
    </source>
</evidence>
<dbReference type="Pfam" id="PF00076">
    <property type="entry name" value="RRM_1"/>
    <property type="match status" value="1"/>
</dbReference>
<evidence type="ECO:0000259" key="15">
    <source>
        <dbReference type="PROSITE" id="PS50020"/>
    </source>
</evidence>
<keyword evidence="8" id="KW-0648">Protein biosynthesis</keyword>